<evidence type="ECO:0000313" key="3">
    <source>
        <dbReference type="EMBL" id="KAF8474336.1"/>
    </source>
</evidence>
<dbReference type="AlphaFoldDB" id="A0A9P5MNC8"/>
<feature type="compositionally biased region" description="Basic and acidic residues" evidence="1">
    <location>
        <begin position="79"/>
        <end position="88"/>
    </location>
</feature>
<dbReference type="InterPro" id="IPR046522">
    <property type="entry name" value="DUF6699"/>
</dbReference>
<feature type="domain" description="DUF6699" evidence="2">
    <location>
        <begin position="224"/>
        <end position="374"/>
    </location>
</feature>
<organism evidence="3 4">
    <name type="scientific">Russula ochroleuca</name>
    <dbReference type="NCBI Taxonomy" id="152965"/>
    <lineage>
        <taxon>Eukaryota</taxon>
        <taxon>Fungi</taxon>
        <taxon>Dikarya</taxon>
        <taxon>Basidiomycota</taxon>
        <taxon>Agaricomycotina</taxon>
        <taxon>Agaricomycetes</taxon>
        <taxon>Russulales</taxon>
        <taxon>Russulaceae</taxon>
        <taxon>Russula</taxon>
    </lineage>
</organism>
<accession>A0A9P5MNC8</accession>
<evidence type="ECO:0000256" key="1">
    <source>
        <dbReference type="SAM" id="MobiDB-lite"/>
    </source>
</evidence>
<sequence length="400" mass="42650">MAAYLRSLFGSGQSPTPVHGKAKSRSRTESSPAPSPYYVHTPAPGSTPSTSTSGSKVPRANSYNTPAMVSSPLRYPTYDSRHSHEDSRPPLYRAASHKPHPDMHAHVRPAAAAAGRLPQYPQGGYVTPGSSRSNSTSSLYPGPVHGTPFVPSPLVPSPPRSKTSDDLPSKPSAQNKAWQAGVSTSASGSSTYGPEPSPSRSQARAPRFHMHPLLSYTRLHHAPISYDIAFTPSARTVVDRTVHSPLPAVTLAQPATEPPIPASSRLLLRSPKLPWTVAVGPIGSPTTFFIGKDGEKRKAKSSAALTNLDVLYAVHSTLMTCVTPEEWHSLGEGSRAQRRVAEAYKERCTRMGGGWEGGVRRVDWLGSKTHLIGVEIDKSNEAGENVGRLVFGRPSGGAKA</sequence>
<dbReference type="Pfam" id="PF20415">
    <property type="entry name" value="DUF6699"/>
    <property type="match status" value="1"/>
</dbReference>
<name>A0A9P5MNC8_9AGAM</name>
<evidence type="ECO:0000313" key="4">
    <source>
        <dbReference type="Proteomes" id="UP000759537"/>
    </source>
</evidence>
<reference evidence="3" key="1">
    <citation type="submission" date="2019-10" db="EMBL/GenBank/DDBJ databases">
        <authorList>
            <consortium name="DOE Joint Genome Institute"/>
            <person name="Kuo A."/>
            <person name="Miyauchi S."/>
            <person name="Kiss E."/>
            <person name="Drula E."/>
            <person name="Kohler A."/>
            <person name="Sanchez-Garcia M."/>
            <person name="Andreopoulos B."/>
            <person name="Barry K.W."/>
            <person name="Bonito G."/>
            <person name="Buee M."/>
            <person name="Carver A."/>
            <person name="Chen C."/>
            <person name="Cichocki N."/>
            <person name="Clum A."/>
            <person name="Culley D."/>
            <person name="Crous P.W."/>
            <person name="Fauchery L."/>
            <person name="Girlanda M."/>
            <person name="Hayes R."/>
            <person name="Keri Z."/>
            <person name="LaButti K."/>
            <person name="Lipzen A."/>
            <person name="Lombard V."/>
            <person name="Magnuson J."/>
            <person name="Maillard F."/>
            <person name="Morin E."/>
            <person name="Murat C."/>
            <person name="Nolan M."/>
            <person name="Ohm R."/>
            <person name="Pangilinan J."/>
            <person name="Pereira M."/>
            <person name="Perotto S."/>
            <person name="Peter M."/>
            <person name="Riley R."/>
            <person name="Sitrit Y."/>
            <person name="Stielow B."/>
            <person name="Szollosi G."/>
            <person name="Zifcakova L."/>
            <person name="Stursova M."/>
            <person name="Spatafora J.W."/>
            <person name="Tedersoo L."/>
            <person name="Vaario L.-M."/>
            <person name="Yamada A."/>
            <person name="Yan M."/>
            <person name="Wang P."/>
            <person name="Xu J."/>
            <person name="Bruns T."/>
            <person name="Baldrian P."/>
            <person name="Vilgalys R."/>
            <person name="Henrissat B."/>
            <person name="Grigoriev I.V."/>
            <person name="Hibbett D."/>
            <person name="Nagy L.G."/>
            <person name="Martin F.M."/>
        </authorList>
    </citation>
    <scope>NUCLEOTIDE SEQUENCE</scope>
    <source>
        <strain evidence="3">Prilba</strain>
    </source>
</reference>
<protein>
    <recommendedName>
        <fullName evidence="2">DUF6699 domain-containing protein</fullName>
    </recommendedName>
</protein>
<keyword evidence="4" id="KW-1185">Reference proteome</keyword>
<feature type="region of interest" description="Disordered" evidence="1">
    <location>
        <begin position="118"/>
        <end position="205"/>
    </location>
</feature>
<feature type="compositionally biased region" description="Low complexity" evidence="1">
    <location>
        <begin position="41"/>
        <end position="55"/>
    </location>
</feature>
<dbReference type="OrthoDB" id="3242468at2759"/>
<evidence type="ECO:0000259" key="2">
    <source>
        <dbReference type="Pfam" id="PF20415"/>
    </source>
</evidence>
<feature type="region of interest" description="Disordered" evidence="1">
    <location>
        <begin position="1"/>
        <end position="103"/>
    </location>
</feature>
<proteinExistence type="predicted"/>
<comment type="caution">
    <text evidence="3">The sequence shown here is derived from an EMBL/GenBank/DDBJ whole genome shotgun (WGS) entry which is preliminary data.</text>
</comment>
<feature type="compositionally biased region" description="Low complexity" evidence="1">
    <location>
        <begin position="180"/>
        <end position="191"/>
    </location>
</feature>
<dbReference type="Proteomes" id="UP000759537">
    <property type="component" value="Unassembled WGS sequence"/>
</dbReference>
<dbReference type="EMBL" id="WHVB01000017">
    <property type="protein sequence ID" value="KAF8474336.1"/>
    <property type="molecule type" value="Genomic_DNA"/>
</dbReference>
<reference evidence="3" key="2">
    <citation type="journal article" date="2020" name="Nat. Commun.">
        <title>Large-scale genome sequencing of mycorrhizal fungi provides insights into the early evolution of symbiotic traits.</title>
        <authorList>
            <person name="Miyauchi S."/>
            <person name="Kiss E."/>
            <person name="Kuo A."/>
            <person name="Drula E."/>
            <person name="Kohler A."/>
            <person name="Sanchez-Garcia M."/>
            <person name="Morin E."/>
            <person name="Andreopoulos B."/>
            <person name="Barry K.W."/>
            <person name="Bonito G."/>
            <person name="Buee M."/>
            <person name="Carver A."/>
            <person name="Chen C."/>
            <person name="Cichocki N."/>
            <person name="Clum A."/>
            <person name="Culley D."/>
            <person name="Crous P.W."/>
            <person name="Fauchery L."/>
            <person name="Girlanda M."/>
            <person name="Hayes R.D."/>
            <person name="Keri Z."/>
            <person name="LaButti K."/>
            <person name="Lipzen A."/>
            <person name="Lombard V."/>
            <person name="Magnuson J."/>
            <person name="Maillard F."/>
            <person name="Murat C."/>
            <person name="Nolan M."/>
            <person name="Ohm R.A."/>
            <person name="Pangilinan J."/>
            <person name="Pereira M.F."/>
            <person name="Perotto S."/>
            <person name="Peter M."/>
            <person name="Pfister S."/>
            <person name="Riley R."/>
            <person name="Sitrit Y."/>
            <person name="Stielow J.B."/>
            <person name="Szollosi G."/>
            <person name="Zifcakova L."/>
            <person name="Stursova M."/>
            <person name="Spatafora J.W."/>
            <person name="Tedersoo L."/>
            <person name="Vaario L.M."/>
            <person name="Yamada A."/>
            <person name="Yan M."/>
            <person name="Wang P."/>
            <person name="Xu J."/>
            <person name="Bruns T."/>
            <person name="Baldrian P."/>
            <person name="Vilgalys R."/>
            <person name="Dunand C."/>
            <person name="Henrissat B."/>
            <person name="Grigoriev I.V."/>
            <person name="Hibbett D."/>
            <person name="Nagy L.G."/>
            <person name="Martin F.M."/>
        </authorList>
    </citation>
    <scope>NUCLEOTIDE SEQUENCE</scope>
    <source>
        <strain evidence="3">Prilba</strain>
    </source>
</reference>
<feature type="compositionally biased region" description="Pro residues" evidence="1">
    <location>
        <begin position="150"/>
        <end position="159"/>
    </location>
</feature>
<gene>
    <name evidence="3" type="ORF">DFH94DRAFT_684081</name>
</gene>